<protein>
    <submittedName>
        <fullName evidence="1">Retrovirus-related Pol polyprotein from transposon TNT 1-94</fullName>
    </submittedName>
</protein>
<dbReference type="STRING" id="407821.A0A087UGL8"/>
<keyword evidence="2" id="KW-1185">Reference proteome</keyword>
<reference evidence="1 2" key="1">
    <citation type="submission" date="2013-11" db="EMBL/GenBank/DDBJ databases">
        <title>Genome sequencing of Stegodyphus mimosarum.</title>
        <authorList>
            <person name="Bechsgaard J."/>
        </authorList>
    </citation>
    <scope>NUCLEOTIDE SEQUENCE [LARGE SCALE GENOMIC DNA]</scope>
</reference>
<dbReference type="CDD" id="cd09272">
    <property type="entry name" value="RNase_HI_RT_Ty1"/>
    <property type="match status" value="1"/>
</dbReference>
<dbReference type="OMA" id="YHFIRIA"/>
<gene>
    <name evidence="1" type="ORF">X975_04097</name>
</gene>
<name>A0A087UGL8_STEMI</name>
<organism evidence="1 2">
    <name type="scientific">Stegodyphus mimosarum</name>
    <name type="common">African social velvet spider</name>
    <dbReference type="NCBI Taxonomy" id="407821"/>
    <lineage>
        <taxon>Eukaryota</taxon>
        <taxon>Metazoa</taxon>
        <taxon>Ecdysozoa</taxon>
        <taxon>Arthropoda</taxon>
        <taxon>Chelicerata</taxon>
        <taxon>Arachnida</taxon>
        <taxon>Araneae</taxon>
        <taxon>Araneomorphae</taxon>
        <taxon>Entelegynae</taxon>
        <taxon>Eresoidea</taxon>
        <taxon>Eresidae</taxon>
        <taxon>Stegodyphus</taxon>
    </lineage>
</organism>
<evidence type="ECO:0000313" key="1">
    <source>
        <dbReference type="EMBL" id="KFM76507.1"/>
    </source>
</evidence>
<dbReference type="PANTHER" id="PTHR11439:SF483">
    <property type="entry name" value="PEPTIDE SYNTHASE GLIP-LIKE, PUTATIVE (AFU_ORTHOLOGUE AFUA_3G12920)-RELATED"/>
    <property type="match status" value="1"/>
</dbReference>
<dbReference type="EMBL" id="KK119715">
    <property type="protein sequence ID" value="KFM76507.1"/>
    <property type="molecule type" value="Genomic_DNA"/>
</dbReference>
<feature type="non-terminal residue" evidence="1">
    <location>
        <position position="133"/>
    </location>
</feature>
<accession>A0A087UGL8</accession>
<dbReference type="AlphaFoldDB" id="A0A087UGL8"/>
<evidence type="ECO:0000313" key="2">
    <source>
        <dbReference type="Proteomes" id="UP000054359"/>
    </source>
</evidence>
<dbReference type="Proteomes" id="UP000054359">
    <property type="component" value="Unassembled WGS sequence"/>
</dbReference>
<proteinExistence type="predicted"/>
<sequence length="133" mass="15579">MHYISYFYCHFIVILSIYCWQPPLIPLYMALSEAAKETVYLRRFLKELGYNIETPTTIYCDNQGAQKITKNSVFHSRTKHIDIRHHFAREVYERGELDVQYMPTSEMGADMLIKSLIPVKHQNCCTIIGLNTV</sequence>
<dbReference type="OrthoDB" id="6436874at2759"/>
<dbReference type="PANTHER" id="PTHR11439">
    <property type="entry name" value="GAG-POL-RELATED RETROTRANSPOSON"/>
    <property type="match status" value="1"/>
</dbReference>